<name>A0A3B0W335_9ZZZZ</name>
<keyword evidence="1" id="KW-0472">Membrane</keyword>
<gene>
    <name evidence="3" type="ORF">MNBD_DELTA04-169</name>
</gene>
<dbReference type="SUPFAM" id="SSF103481">
    <property type="entry name" value="Multidrug resistance efflux transporter EmrE"/>
    <property type="match status" value="1"/>
</dbReference>
<dbReference type="Gene3D" id="1.10.3730.20">
    <property type="match status" value="1"/>
</dbReference>
<feature type="transmembrane region" description="Helical" evidence="1">
    <location>
        <begin position="71"/>
        <end position="91"/>
    </location>
</feature>
<sequence length="143" mass="15455">MMGDYFVFEKWLGYALLSLLLYGFWGFFPKLAVTYLRPLSALVYEVGGAIIVGVICLAVIGFRPEIQTKGILFAVLTGICGMLGTLLFFAAAVKGKISVVVSITALYPLITILLAALILKEPLTCKQVAGMLFALLAIILFVT</sequence>
<dbReference type="AlphaFoldDB" id="A0A3B0W335"/>
<dbReference type="PANTHER" id="PTHR22911:SF137">
    <property type="entry name" value="SOLUTE CARRIER FAMILY 35 MEMBER G2-RELATED"/>
    <property type="match status" value="1"/>
</dbReference>
<feature type="transmembrane region" description="Helical" evidence="1">
    <location>
        <begin position="41"/>
        <end position="62"/>
    </location>
</feature>
<evidence type="ECO:0000313" key="3">
    <source>
        <dbReference type="EMBL" id="VAW38004.1"/>
    </source>
</evidence>
<dbReference type="PANTHER" id="PTHR22911">
    <property type="entry name" value="ACYL-MALONYL CONDENSING ENZYME-RELATED"/>
    <property type="match status" value="1"/>
</dbReference>
<dbReference type="InterPro" id="IPR037185">
    <property type="entry name" value="EmrE-like"/>
</dbReference>
<keyword evidence="1" id="KW-0812">Transmembrane</keyword>
<proteinExistence type="predicted"/>
<dbReference type="GO" id="GO:0016020">
    <property type="term" value="C:membrane"/>
    <property type="evidence" value="ECO:0007669"/>
    <property type="project" value="InterPro"/>
</dbReference>
<evidence type="ECO:0000256" key="1">
    <source>
        <dbReference type="SAM" id="Phobius"/>
    </source>
</evidence>
<keyword evidence="1" id="KW-1133">Transmembrane helix</keyword>
<evidence type="ECO:0000259" key="2">
    <source>
        <dbReference type="Pfam" id="PF00892"/>
    </source>
</evidence>
<accession>A0A3B0W335</accession>
<feature type="transmembrane region" description="Helical" evidence="1">
    <location>
        <begin position="125"/>
        <end position="142"/>
    </location>
</feature>
<feature type="domain" description="EamA" evidence="2">
    <location>
        <begin position="10"/>
        <end position="142"/>
    </location>
</feature>
<protein>
    <recommendedName>
        <fullName evidence="2">EamA domain-containing protein</fullName>
    </recommendedName>
</protein>
<reference evidence="3" key="1">
    <citation type="submission" date="2018-06" db="EMBL/GenBank/DDBJ databases">
        <authorList>
            <person name="Zhirakovskaya E."/>
        </authorList>
    </citation>
    <scope>NUCLEOTIDE SEQUENCE</scope>
</reference>
<organism evidence="3">
    <name type="scientific">hydrothermal vent metagenome</name>
    <dbReference type="NCBI Taxonomy" id="652676"/>
    <lineage>
        <taxon>unclassified sequences</taxon>
        <taxon>metagenomes</taxon>
        <taxon>ecological metagenomes</taxon>
    </lineage>
</organism>
<dbReference type="InterPro" id="IPR000620">
    <property type="entry name" value="EamA_dom"/>
</dbReference>
<dbReference type="EMBL" id="UOEY01000054">
    <property type="protein sequence ID" value="VAW38004.1"/>
    <property type="molecule type" value="Genomic_DNA"/>
</dbReference>
<dbReference type="Pfam" id="PF00892">
    <property type="entry name" value="EamA"/>
    <property type="match status" value="1"/>
</dbReference>
<feature type="transmembrane region" description="Helical" evidence="1">
    <location>
        <begin position="97"/>
        <end position="118"/>
    </location>
</feature>
<feature type="transmembrane region" description="Helical" evidence="1">
    <location>
        <begin position="12"/>
        <end position="29"/>
    </location>
</feature>